<organism evidence="3 4">
    <name type="scientific">Dracunculus medinensis</name>
    <name type="common">Guinea worm</name>
    <dbReference type="NCBI Taxonomy" id="318479"/>
    <lineage>
        <taxon>Eukaryota</taxon>
        <taxon>Metazoa</taxon>
        <taxon>Ecdysozoa</taxon>
        <taxon>Nematoda</taxon>
        <taxon>Chromadorea</taxon>
        <taxon>Rhabditida</taxon>
        <taxon>Spirurina</taxon>
        <taxon>Dracunculoidea</taxon>
        <taxon>Dracunculidae</taxon>
        <taxon>Dracunculus</taxon>
    </lineage>
</organism>
<dbReference type="GO" id="GO:0005634">
    <property type="term" value="C:nucleus"/>
    <property type="evidence" value="ECO:0007669"/>
    <property type="project" value="TreeGrafter"/>
</dbReference>
<gene>
    <name evidence="3" type="ORF">DME_LOCUS10686</name>
</gene>
<dbReference type="Pfam" id="PF04571">
    <property type="entry name" value="Lipin_N"/>
    <property type="match status" value="1"/>
</dbReference>
<feature type="compositionally biased region" description="Basic and acidic residues" evidence="1">
    <location>
        <begin position="202"/>
        <end position="214"/>
    </location>
</feature>
<evidence type="ECO:0000256" key="1">
    <source>
        <dbReference type="SAM" id="MobiDB-lite"/>
    </source>
</evidence>
<sequence length="543" mass="60976">MNHLKTNDLITNEILGAIDMIVVEQPDGSYQSTPLHVRFGKYGVLNSSEKYVDVTINGNPIDVKLKLGENGVAFFAEQTDDDVPDFLTTSPIPGSSPLNTGAVLESNLGISQQSQNDHYSLRSNAAQSVSSNFPISSVEKESVVFDGEIFSWLEKLEFAEKKWKKELAFKASIFSQRMNRSLPNIPETVEIENDLAKERRTAESRICKSSEKRSLTPPPPYSHRRTKNLKIRLKRTKREEIDDVSCDMGKESYSDDDQSSVSSFTSGESVIRKRITEKNEAMLKEALSDSEIDKRTMESHDVAEWNWGELPKTRKQSAWKWKDINAADIKDSTAIETNKDVAPKKNEYYSWSGWFTWSRPKPTEDQGIYLDDLMLNSQTDPSQIEKYLGMPSSACPSPPFDSGNGSIVGTSLPAIVTDVETMHPLSSEVDEERLEKAERQKVEESVFQSSGMASQVSGPVFNESDGRKTVQSASSSSDIFIMSDEEHDNIPSTSEAPPNKRKYKRSLQLSSEKLKKLGLRRGANEARFTITTRFQVKLVCNYI</sequence>
<keyword evidence="4" id="KW-1185">Reference proteome</keyword>
<dbReference type="PANTHER" id="PTHR12181">
    <property type="entry name" value="LIPIN"/>
    <property type="match status" value="1"/>
</dbReference>
<dbReference type="GO" id="GO:0045944">
    <property type="term" value="P:positive regulation of transcription by RNA polymerase II"/>
    <property type="evidence" value="ECO:0007669"/>
    <property type="project" value="TreeGrafter"/>
</dbReference>
<dbReference type="AlphaFoldDB" id="A0A3P7Q9V6"/>
<feature type="region of interest" description="Disordered" evidence="1">
    <location>
        <begin position="202"/>
        <end position="224"/>
    </location>
</feature>
<dbReference type="STRING" id="318479.A0A3P7Q9V6"/>
<dbReference type="GO" id="GO:0032869">
    <property type="term" value="P:cellular response to insulin stimulus"/>
    <property type="evidence" value="ECO:0007669"/>
    <property type="project" value="TreeGrafter"/>
</dbReference>
<dbReference type="EMBL" id="UYYG01001236">
    <property type="protein sequence ID" value="VDN60713.1"/>
    <property type="molecule type" value="Genomic_DNA"/>
</dbReference>
<dbReference type="PANTHER" id="PTHR12181:SF12">
    <property type="entry name" value="PHOSPHATIDATE PHOSPHATASE"/>
    <property type="match status" value="1"/>
</dbReference>
<feature type="region of interest" description="Disordered" evidence="1">
    <location>
        <begin position="425"/>
        <end position="506"/>
    </location>
</feature>
<dbReference type="GO" id="GO:0003713">
    <property type="term" value="F:transcription coactivator activity"/>
    <property type="evidence" value="ECO:0007669"/>
    <property type="project" value="TreeGrafter"/>
</dbReference>
<evidence type="ECO:0000313" key="3">
    <source>
        <dbReference type="EMBL" id="VDN60713.1"/>
    </source>
</evidence>
<dbReference type="GO" id="GO:0008195">
    <property type="term" value="F:phosphatidate phosphatase activity"/>
    <property type="evidence" value="ECO:0007669"/>
    <property type="project" value="TreeGrafter"/>
</dbReference>
<feature type="compositionally biased region" description="Polar residues" evidence="1">
    <location>
        <begin position="446"/>
        <end position="457"/>
    </location>
</feature>
<evidence type="ECO:0000313" key="4">
    <source>
        <dbReference type="Proteomes" id="UP000274756"/>
    </source>
</evidence>
<dbReference type="OrthoDB" id="4567at2759"/>
<proteinExistence type="predicted"/>
<dbReference type="Proteomes" id="UP000274756">
    <property type="component" value="Unassembled WGS sequence"/>
</dbReference>
<dbReference type="GO" id="GO:0019432">
    <property type="term" value="P:triglyceride biosynthetic process"/>
    <property type="evidence" value="ECO:0007669"/>
    <property type="project" value="TreeGrafter"/>
</dbReference>
<dbReference type="InterPro" id="IPR007651">
    <property type="entry name" value="Lipin_N"/>
</dbReference>
<reference evidence="3 4" key="1">
    <citation type="submission" date="2018-11" db="EMBL/GenBank/DDBJ databases">
        <authorList>
            <consortium name="Pathogen Informatics"/>
        </authorList>
    </citation>
    <scope>NUCLEOTIDE SEQUENCE [LARGE SCALE GENOMIC DNA]</scope>
</reference>
<dbReference type="InterPro" id="IPR026058">
    <property type="entry name" value="LIPIN"/>
</dbReference>
<dbReference type="GO" id="GO:0009062">
    <property type="term" value="P:fatty acid catabolic process"/>
    <property type="evidence" value="ECO:0007669"/>
    <property type="project" value="TreeGrafter"/>
</dbReference>
<evidence type="ECO:0000259" key="2">
    <source>
        <dbReference type="Pfam" id="PF04571"/>
    </source>
</evidence>
<name>A0A3P7Q9V6_DRAME</name>
<feature type="compositionally biased region" description="Basic and acidic residues" evidence="1">
    <location>
        <begin position="433"/>
        <end position="444"/>
    </location>
</feature>
<feature type="domain" description="Lipin N-terminal" evidence="2">
    <location>
        <begin position="11"/>
        <end position="91"/>
    </location>
</feature>
<accession>A0A3P7Q9V6</accession>
<protein>
    <recommendedName>
        <fullName evidence="2">Lipin N-terminal domain-containing protein</fullName>
    </recommendedName>
</protein>